<dbReference type="Pfam" id="PF04410">
    <property type="entry name" value="Gar1"/>
    <property type="match status" value="1"/>
</dbReference>
<comment type="function">
    <text evidence="9">RNA-binding protein required for the maturation of box H/ACA snoRNPs complex and ribosome biogenesis. During assembly of the H/ACA snoRNPs complex, it associates with the complex and disappears during maturation of the complex and is replaced by GAR1 to yield mature H/ACA snoRNPs complex. Acts as a competitive binder for CBF5 probably required to prevent non-cognate RNAs from being loaded during transport of the particle by inducing a non-productive conformation of CBF5.</text>
</comment>
<dbReference type="SMR" id="C4R219"/>
<comment type="similarity">
    <text evidence="2">Belongs to the NAF1 family.</text>
</comment>
<evidence type="ECO:0000256" key="6">
    <source>
        <dbReference type="ARBA" id="ARBA00022553"/>
    </source>
</evidence>
<dbReference type="Proteomes" id="UP000000314">
    <property type="component" value="Chromosome 2"/>
</dbReference>
<evidence type="ECO:0000256" key="4">
    <source>
        <dbReference type="ARBA" id="ARBA00022517"/>
    </source>
</evidence>
<dbReference type="eggNOG" id="KOG2236">
    <property type="taxonomic scope" value="Eukaryota"/>
</dbReference>
<evidence type="ECO:0000256" key="9">
    <source>
        <dbReference type="ARBA" id="ARBA00054735"/>
    </source>
</evidence>
<keyword evidence="6" id="KW-0597">Phosphoprotein</keyword>
<feature type="compositionally biased region" description="Low complexity" evidence="12">
    <location>
        <begin position="420"/>
        <end position="434"/>
    </location>
</feature>
<dbReference type="RefSeq" id="XP_002491823.1">
    <property type="nucleotide sequence ID" value="XM_002491778.1"/>
</dbReference>
<dbReference type="InParanoid" id="C4R219"/>
<dbReference type="GO" id="GO:0001522">
    <property type="term" value="P:pseudouridine synthesis"/>
    <property type="evidence" value="ECO:0007669"/>
    <property type="project" value="InterPro"/>
</dbReference>
<evidence type="ECO:0000256" key="1">
    <source>
        <dbReference type="ARBA" id="ARBA00004123"/>
    </source>
</evidence>
<evidence type="ECO:0000256" key="11">
    <source>
        <dbReference type="ARBA" id="ARBA00076743"/>
    </source>
</evidence>
<evidence type="ECO:0000256" key="10">
    <source>
        <dbReference type="ARBA" id="ARBA00065983"/>
    </source>
</evidence>
<evidence type="ECO:0000256" key="2">
    <source>
        <dbReference type="ARBA" id="ARBA00009801"/>
    </source>
</evidence>
<comment type="subcellular location">
    <subcellularLocation>
        <location evidence="1">Nucleus</location>
    </subcellularLocation>
</comment>
<dbReference type="SUPFAM" id="SSF50447">
    <property type="entry name" value="Translation proteins"/>
    <property type="match status" value="1"/>
</dbReference>
<keyword evidence="7" id="KW-0694">RNA-binding</keyword>
<dbReference type="InterPro" id="IPR007504">
    <property type="entry name" value="H/ACA_rnp_Gar1/Naf1"/>
</dbReference>
<evidence type="ECO:0000256" key="5">
    <source>
        <dbReference type="ARBA" id="ARBA00022552"/>
    </source>
</evidence>
<feature type="compositionally biased region" description="Basic and acidic residues" evidence="12">
    <location>
        <begin position="67"/>
        <end position="76"/>
    </location>
</feature>
<dbReference type="OrthoDB" id="21550at2759"/>
<feature type="compositionally biased region" description="Acidic residues" evidence="12">
    <location>
        <begin position="306"/>
        <end position="317"/>
    </location>
</feature>
<proteinExistence type="inferred from homology"/>
<dbReference type="STRING" id="644223.C4R219"/>
<evidence type="ECO:0000313" key="13">
    <source>
        <dbReference type="EMBL" id="CAY69543.1"/>
    </source>
</evidence>
<keyword evidence="5" id="KW-0698">rRNA processing</keyword>
<dbReference type="InterPro" id="IPR009000">
    <property type="entry name" value="Transl_B-barrel_sf"/>
</dbReference>
<sequence>MSDNDICQPDKIAFGEDEKRDTKANLIPESLHTASTKSDESVKDLFQLAPEILDVHHKEEQEGDVAIESHENKDDLEPFLLQNNDNMVQRNTTSDDRIFVGIKGSNPSYSSDDCSESLDLESSSNESANSDQDSDLDSESESDSESETELNSVEANDLIHDSEDETSPAIGPIRSKNEVVDEKAPELPKDLVIDEGTPVELIGEISACVERSVVIKAYASGEFRVLKENSVLCLEDRTILGPLFEIFGKLETPFYRVKYNSVEEFENFKHMKGTKVYYLVPQSEFQYTEKIKSVKGTDASNWHDEEIPEEEQEFSDDEKERAFKQSKKKKKNKNKNKTARDEDKNSSEPSAKRRQNQVPNGYTNFTQLPIKYSLPQNSKVDPSVQQQILPTTTQRHALLESQSQPQLTSPIHAPERRSISSQSQLHLQQPSHPQFVPHDHSIALTHPQNYSPNEPSLKNIEMNSAYDQTPPQQAYYPPQPYGITQTHSQNKQALQNGMSLDTASMSESELKLQLQMQFQIMNQLASQLNHQQQQNSRYTTGHLPPYNQRKQPPPGNN</sequence>
<evidence type="ECO:0000256" key="8">
    <source>
        <dbReference type="ARBA" id="ARBA00023242"/>
    </source>
</evidence>
<dbReference type="FunFam" id="2.40.10.230:FF:000002">
    <property type="entry name" value="H/ACA ribonucleoprotein complex non-core subunit NAF1"/>
    <property type="match status" value="1"/>
</dbReference>
<evidence type="ECO:0000256" key="12">
    <source>
        <dbReference type="SAM" id="MobiDB-lite"/>
    </source>
</evidence>
<feature type="region of interest" description="Disordered" evidence="12">
    <location>
        <begin position="298"/>
        <end position="364"/>
    </location>
</feature>
<dbReference type="HOGENOM" id="CLU_025072_1_0_1"/>
<gene>
    <name evidence="13" type="ordered locus">PAS_chr2-2_0363</name>
</gene>
<feature type="compositionally biased region" description="Low complexity" evidence="12">
    <location>
        <begin position="120"/>
        <end position="131"/>
    </location>
</feature>
<name>C4R219_KOMPG</name>
<evidence type="ECO:0000256" key="7">
    <source>
        <dbReference type="ARBA" id="ARBA00022884"/>
    </source>
</evidence>
<dbReference type="EMBL" id="FN392320">
    <property type="protein sequence ID" value="CAY69543.1"/>
    <property type="molecule type" value="Genomic_DNA"/>
</dbReference>
<dbReference type="InterPro" id="IPR040309">
    <property type="entry name" value="Naf1"/>
</dbReference>
<dbReference type="GO" id="GO:0000493">
    <property type="term" value="P:box H/ACA snoRNP assembly"/>
    <property type="evidence" value="ECO:0007669"/>
    <property type="project" value="InterPro"/>
</dbReference>
<feature type="compositionally biased region" description="Polar residues" evidence="12">
    <location>
        <begin position="81"/>
        <end position="92"/>
    </location>
</feature>
<feature type="compositionally biased region" description="Polar residues" evidence="12">
    <location>
        <begin position="446"/>
        <end position="456"/>
    </location>
</feature>
<dbReference type="GO" id="GO:0003723">
    <property type="term" value="F:RNA binding"/>
    <property type="evidence" value="ECO:0007669"/>
    <property type="project" value="UniProtKB-KW"/>
</dbReference>
<feature type="compositionally biased region" description="Low complexity" evidence="12">
    <location>
        <begin position="526"/>
        <end position="536"/>
    </location>
</feature>
<dbReference type="Gene3D" id="2.40.10.230">
    <property type="entry name" value="Probable tRNA pseudouridine synthase domain"/>
    <property type="match status" value="1"/>
</dbReference>
<keyword evidence="8" id="KW-0539">Nucleus</keyword>
<dbReference type="GO" id="GO:0005732">
    <property type="term" value="C:sno(s)RNA-containing ribonucleoprotein complex"/>
    <property type="evidence" value="ECO:0007669"/>
    <property type="project" value="InterPro"/>
</dbReference>
<accession>C4R219</accession>
<organism evidence="13 14">
    <name type="scientific">Komagataella phaffii (strain GS115 / ATCC 20864)</name>
    <name type="common">Yeast</name>
    <name type="synonym">Pichia pastoris</name>
    <dbReference type="NCBI Taxonomy" id="644223"/>
    <lineage>
        <taxon>Eukaryota</taxon>
        <taxon>Fungi</taxon>
        <taxon>Dikarya</taxon>
        <taxon>Ascomycota</taxon>
        <taxon>Saccharomycotina</taxon>
        <taxon>Pichiomycetes</taxon>
        <taxon>Pichiales</taxon>
        <taxon>Pichiaceae</taxon>
        <taxon>Komagataella</taxon>
    </lineage>
</organism>
<keyword evidence="14" id="KW-1185">Reference proteome</keyword>
<protein>
    <recommendedName>
        <fullName evidence="3">H/ACA ribonucleoprotein complex non-core subunit NAF1</fullName>
    </recommendedName>
    <alternativeName>
        <fullName evidence="11">Nuclear assembly factor 1</fullName>
    </alternativeName>
</protein>
<reference evidence="13 14" key="1">
    <citation type="journal article" date="2009" name="Nat. Biotechnol.">
        <title>Genome sequence of the recombinant protein production host Pichia pastoris.</title>
        <authorList>
            <person name="De Schutter K."/>
            <person name="Lin Y.C."/>
            <person name="Tiels P."/>
            <person name="Van Hecke A."/>
            <person name="Glinka S."/>
            <person name="Weber-Lehmann J."/>
            <person name="Rouze P."/>
            <person name="Van de Peer Y."/>
            <person name="Callewaert N."/>
        </authorList>
    </citation>
    <scope>NUCLEOTIDE SEQUENCE [LARGE SCALE GENOMIC DNA]</scope>
    <source>
        <strain evidence="14">GS115 / ATCC 20864</strain>
    </source>
</reference>
<keyword evidence="4" id="KW-0690">Ribosome biogenesis</keyword>
<dbReference type="InterPro" id="IPR038664">
    <property type="entry name" value="Gar1/Naf1_Cbf5-bd_sf"/>
</dbReference>
<dbReference type="AlphaFoldDB" id="C4R219"/>
<dbReference type="GeneID" id="8199074"/>
<comment type="subunit">
    <text evidence="10">During assembly of the complex, component of the small nucleolar ribonucleoprotein particles containing H/ACA-type snoRNAs (H/ACA snoRNPs) which contains CBF5, NAF1, NHP2 and NOP10 proteins. Interacts with SHQ1. Interacts directly with CBF5. Interacts with hyperphosphorylated C-terminal domain (CTD) of RNA polymerase II large subunit (RPB1).</text>
</comment>
<feature type="region of interest" description="Disordered" evidence="12">
    <location>
        <begin position="1"/>
        <end position="23"/>
    </location>
</feature>
<feature type="compositionally biased region" description="Acidic residues" evidence="12">
    <location>
        <begin position="132"/>
        <end position="148"/>
    </location>
</feature>
<dbReference type="GO" id="GO:0005634">
    <property type="term" value="C:nucleus"/>
    <property type="evidence" value="ECO:0007669"/>
    <property type="project" value="UniProtKB-SubCell"/>
</dbReference>
<dbReference type="KEGG" id="ppa:PAS_chr2-2_0363"/>
<feature type="region of interest" description="Disordered" evidence="12">
    <location>
        <begin position="526"/>
        <end position="557"/>
    </location>
</feature>
<evidence type="ECO:0000256" key="3">
    <source>
        <dbReference type="ARBA" id="ARBA00021438"/>
    </source>
</evidence>
<feature type="region of interest" description="Disordered" evidence="12">
    <location>
        <begin position="401"/>
        <end position="458"/>
    </location>
</feature>
<dbReference type="PANTHER" id="PTHR31633">
    <property type="entry name" value="H/ACA RIBONUCLEOPROTEIN COMPLEX NON-CORE SUBUNIT NAF1"/>
    <property type="match status" value="1"/>
</dbReference>
<feature type="compositionally biased region" description="Basic residues" evidence="12">
    <location>
        <begin position="324"/>
        <end position="337"/>
    </location>
</feature>
<dbReference type="GO" id="GO:0006364">
    <property type="term" value="P:rRNA processing"/>
    <property type="evidence" value="ECO:0007669"/>
    <property type="project" value="UniProtKB-KW"/>
</dbReference>
<feature type="region of interest" description="Disordered" evidence="12">
    <location>
        <begin position="59"/>
        <end position="181"/>
    </location>
</feature>
<evidence type="ECO:0000313" key="14">
    <source>
        <dbReference type="Proteomes" id="UP000000314"/>
    </source>
</evidence>
<feature type="compositionally biased region" description="Basic and acidic residues" evidence="12">
    <location>
        <begin position="13"/>
        <end position="23"/>
    </location>
</feature>
<dbReference type="PANTHER" id="PTHR31633:SF1">
    <property type="entry name" value="H_ACA RIBONUCLEOPROTEIN COMPLEX NON-CORE SUBUNIT NAF1"/>
    <property type="match status" value="1"/>
</dbReference>